<dbReference type="InterPro" id="IPR013320">
    <property type="entry name" value="ConA-like_dom_sf"/>
</dbReference>
<dbReference type="Gene3D" id="2.60.120.920">
    <property type="match status" value="1"/>
</dbReference>
<keyword evidence="13" id="KW-1185">Reference proteome</keyword>
<dbReference type="InterPro" id="IPR017907">
    <property type="entry name" value="Znf_RING_CS"/>
</dbReference>
<dbReference type="Pfam" id="PF00643">
    <property type="entry name" value="zf-B_box"/>
    <property type="match status" value="1"/>
</dbReference>
<dbReference type="Proteomes" id="UP000694388">
    <property type="component" value="Unplaced"/>
</dbReference>
<evidence type="ECO:0000256" key="6">
    <source>
        <dbReference type="ARBA" id="ARBA00022833"/>
    </source>
</evidence>
<keyword evidence="6" id="KW-0862">Zinc</keyword>
<evidence type="ECO:0000259" key="9">
    <source>
        <dbReference type="PROSITE" id="PS50119"/>
    </source>
</evidence>
<proteinExistence type="predicted"/>
<sequence length="647" mass="71149">MIANQAIGEEVEQLSLIQLSSIERELTCPACQELLSQPLLLPCLHSLCFRCVRDGPWGRGAETTTFNLTSPTSAPTTMVINSPRVGRRAIATPEHGEKLTRSGGLSFDSVAERLFPQTSAQRVVLPCQACRPPGRYEATRSCLDCRASFCTPCCKAQHPWGTPRAQHEFVPPTTRFRSKVVTCPDHDGERLSLYCEPCRRPLCPLCRNSGEHSTHRLLSLLNAHRTIRDKLSRSVAHLIGKEDEVKEAITTIEKVIEETEVSGQSAREVVSDGIDALLEALGERRASLLTAAECSERCRLAELRRQLQETRGMLDCWGLIGLAQEVLRENDQLAFVLAARHLHCRVVKAIEALKTFMPAAIPSFQGFQLDVSQELKLISNLSFWKGKWQRNRTKYQLLGFYEARSSANEAVSSAYAVRVQAFGPAGSSDYSQELIFYTTPAEGEISTSNYHGPPPRRSILQSQAPLGIIAQLAERPCPTGTFLPLDHIVGDFAITRGRHAWAVNVDPSSCVVRVGVANATKLPDWFSTSRQLSSPRFEQDSGHDSGSEEVETAQPSLLITIARGRLFLPRGQTVSAAGLTNTAAEALPLPHRLTVCLDHDEGWVAFYNSDGTPSCFCRRLVDCSGPVYPAFGMLGGGKLRIHPLDLG</sequence>
<dbReference type="Ensembl" id="ENSEBUT00000008227.1">
    <property type="protein sequence ID" value="ENSEBUP00000007739.1"/>
    <property type="gene ID" value="ENSEBUG00000005033.1"/>
</dbReference>
<dbReference type="Gene3D" id="4.10.830.40">
    <property type="match status" value="1"/>
</dbReference>
<evidence type="ECO:0000256" key="8">
    <source>
        <dbReference type="PROSITE-ProRule" id="PRU00024"/>
    </source>
</evidence>
<dbReference type="PROSITE" id="PS50119">
    <property type="entry name" value="ZF_BBOX"/>
    <property type="match status" value="1"/>
</dbReference>
<dbReference type="GeneTree" id="ENSGT00940000158373"/>
<dbReference type="Gene3D" id="3.30.160.60">
    <property type="entry name" value="Classic Zinc Finger"/>
    <property type="match status" value="1"/>
</dbReference>
<dbReference type="PROSITE" id="PS00518">
    <property type="entry name" value="ZF_RING_1"/>
    <property type="match status" value="1"/>
</dbReference>
<dbReference type="InterPro" id="IPR017903">
    <property type="entry name" value="COS_domain"/>
</dbReference>
<dbReference type="SMART" id="SM00336">
    <property type="entry name" value="BBOX"/>
    <property type="match status" value="2"/>
</dbReference>
<feature type="domain" description="COS" evidence="11">
    <location>
        <begin position="327"/>
        <end position="384"/>
    </location>
</feature>
<comment type="subcellular location">
    <subcellularLocation>
        <location evidence="1">Cytoplasm</location>
    </subcellularLocation>
</comment>
<dbReference type="SUPFAM" id="SSF57850">
    <property type="entry name" value="RING/U-box"/>
    <property type="match status" value="1"/>
</dbReference>
<protein>
    <submittedName>
        <fullName evidence="12">Tripartite motif containing 36</fullName>
    </submittedName>
</protein>
<evidence type="ECO:0000256" key="3">
    <source>
        <dbReference type="ARBA" id="ARBA00022723"/>
    </source>
</evidence>
<dbReference type="InterPro" id="IPR001870">
    <property type="entry name" value="B30.2/SPRY"/>
</dbReference>
<dbReference type="GO" id="GO:0005737">
    <property type="term" value="C:cytoplasm"/>
    <property type="evidence" value="ECO:0007669"/>
    <property type="project" value="UniProtKB-SubCell"/>
</dbReference>
<evidence type="ECO:0000256" key="7">
    <source>
        <dbReference type="ARBA" id="ARBA00023054"/>
    </source>
</evidence>
<reference evidence="12" key="1">
    <citation type="submission" date="2025-08" db="UniProtKB">
        <authorList>
            <consortium name="Ensembl"/>
        </authorList>
    </citation>
    <scope>IDENTIFICATION</scope>
</reference>
<feature type="domain" description="B box-type" evidence="9">
    <location>
        <begin position="178"/>
        <end position="220"/>
    </location>
</feature>
<evidence type="ECO:0000256" key="1">
    <source>
        <dbReference type="ARBA" id="ARBA00004496"/>
    </source>
</evidence>
<feature type="domain" description="B30.2/SPRY" evidence="10">
    <location>
        <begin position="426"/>
        <end position="647"/>
    </location>
</feature>
<evidence type="ECO:0000256" key="4">
    <source>
        <dbReference type="ARBA" id="ARBA00022737"/>
    </source>
</evidence>
<evidence type="ECO:0000259" key="11">
    <source>
        <dbReference type="PROSITE" id="PS51262"/>
    </source>
</evidence>
<dbReference type="Gene3D" id="3.30.40.10">
    <property type="entry name" value="Zinc/RING finger domain, C3HC4 (zinc finger)"/>
    <property type="match status" value="1"/>
</dbReference>
<keyword evidence="4" id="KW-0677">Repeat</keyword>
<evidence type="ECO:0000259" key="10">
    <source>
        <dbReference type="PROSITE" id="PS50188"/>
    </source>
</evidence>
<dbReference type="AlphaFoldDB" id="A0A8C4NJR2"/>
<evidence type="ECO:0000313" key="13">
    <source>
        <dbReference type="Proteomes" id="UP000694388"/>
    </source>
</evidence>
<dbReference type="PANTHER" id="PTHR24099:SF26">
    <property type="entry name" value="E3 UBIQUITIN-PROTEIN LIGASE TRIM36-LIKE ISOFORM X1"/>
    <property type="match status" value="1"/>
</dbReference>
<evidence type="ECO:0000256" key="2">
    <source>
        <dbReference type="ARBA" id="ARBA00022490"/>
    </source>
</evidence>
<dbReference type="InterPro" id="IPR043136">
    <property type="entry name" value="B30.2/SPRY_sf"/>
</dbReference>
<organism evidence="12 13">
    <name type="scientific">Eptatretus burgeri</name>
    <name type="common">Inshore hagfish</name>
    <dbReference type="NCBI Taxonomy" id="7764"/>
    <lineage>
        <taxon>Eukaryota</taxon>
        <taxon>Metazoa</taxon>
        <taxon>Chordata</taxon>
        <taxon>Craniata</taxon>
        <taxon>Vertebrata</taxon>
        <taxon>Cyclostomata</taxon>
        <taxon>Myxini</taxon>
        <taxon>Myxiniformes</taxon>
        <taxon>Myxinidae</taxon>
        <taxon>Eptatretinae</taxon>
        <taxon>Eptatretus</taxon>
    </lineage>
</organism>
<dbReference type="Pfam" id="PF13445">
    <property type="entry name" value="zf-RING_UBOX"/>
    <property type="match status" value="1"/>
</dbReference>
<keyword evidence="3" id="KW-0479">Metal-binding</keyword>
<keyword evidence="2" id="KW-0963">Cytoplasm</keyword>
<dbReference type="GO" id="GO:0008270">
    <property type="term" value="F:zinc ion binding"/>
    <property type="evidence" value="ECO:0007669"/>
    <property type="project" value="UniProtKB-KW"/>
</dbReference>
<dbReference type="PROSITE" id="PS50188">
    <property type="entry name" value="B302_SPRY"/>
    <property type="match status" value="1"/>
</dbReference>
<dbReference type="InterPro" id="IPR001841">
    <property type="entry name" value="Znf_RING"/>
</dbReference>
<evidence type="ECO:0000313" key="12">
    <source>
        <dbReference type="Ensembl" id="ENSEBUP00000007739.1"/>
    </source>
</evidence>
<name>A0A8C4NJR2_EPTBU</name>
<dbReference type="CDD" id="cd19756">
    <property type="entry name" value="Bbox2"/>
    <property type="match status" value="1"/>
</dbReference>
<dbReference type="InterPro" id="IPR000315">
    <property type="entry name" value="Znf_B-box"/>
</dbReference>
<keyword evidence="7" id="KW-0175">Coiled coil</keyword>
<dbReference type="SUPFAM" id="SSF57845">
    <property type="entry name" value="B-box zinc-binding domain"/>
    <property type="match status" value="1"/>
</dbReference>
<reference evidence="12" key="2">
    <citation type="submission" date="2025-09" db="UniProtKB">
        <authorList>
            <consortium name="Ensembl"/>
        </authorList>
    </citation>
    <scope>IDENTIFICATION</scope>
</reference>
<dbReference type="InterPro" id="IPR013083">
    <property type="entry name" value="Znf_RING/FYVE/PHD"/>
</dbReference>
<keyword evidence="5 8" id="KW-0863">Zinc-finger</keyword>
<dbReference type="OMA" id="NHMKCLY"/>
<dbReference type="InterPro" id="IPR027370">
    <property type="entry name" value="Znf-RING_euk"/>
</dbReference>
<dbReference type="InterPro" id="IPR050617">
    <property type="entry name" value="E3_ligase_FN3/SPRY"/>
</dbReference>
<dbReference type="PROSITE" id="PS51262">
    <property type="entry name" value="COS"/>
    <property type="match status" value="1"/>
</dbReference>
<dbReference type="SMART" id="SM00184">
    <property type="entry name" value="RING"/>
    <property type="match status" value="1"/>
</dbReference>
<accession>A0A8C4NJR2</accession>
<dbReference type="SUPFAM" id="SSF49899">
    <property type="entry name" value="Concanavalin A-like lectins/glucanases"/>
    <property type="match status" value="1"/>
</dbReference>
<dbReference type="PANTHER" id="PTHR24099">
    <property type="entry name" value="E3 UBIQUITIN-PROTEIN LIGASE TRIM36-RELATED"/>
    <property type="match status" value="1"/>
</dbReference>
<evidence type="ECO:0000256" key="5">
    <source>
        <dbReference type="ARBA" id="ARBA00022771"/>
    </source>
</evidence>